<comment type="caution">
    <text evidence="10">The sequence shown here is derived from an EMBL/GenBank/DDBJ whole genome shotgun (WGS) entry which is preliminary data.</text>
</comment>
<dbReference type="OrthoDB" id="9804578at2"/>
<evidence type="ECO:0000256" key="8">
    <source>
        <dbReference type="HAMAP-Rule" id="MF_00131"/>
    </source>
</evidence>
<organism evidence="10 11">
    <name type="scientific">Nonlabens agnitus</name>
    <dbReference type="NCBI Taxonomy" id="870484"/>
    <lineage>
        <taxon>Bacteria</taxon>
        <taxon>Pseudomonadati</taxon>
        <taxon>Bacteroidota</taxon>
        <taxon>Flavobacteriia</taxon>
        <taxon>Flavobacteriales</taxon>
        <taxon>Flavobacteriaceae</taxon>
        <taxon>Nonlabens</taxon>
    </lineage>
</organism>
<keyword evidence="6 8" id="KW-0456">Lyase</keyword>
<dbReference type="CDD" id="cd04724">
    <property type="entry name" value="Tryptophan_synthase_alpha"/>
    <property type="match status" value="1"/>
</dbReference>
<dbReference type="SUPFAM" id="SSF51366">
    <property type="entry name" value="Ribulose-phoshate binding barrel"/>
    <property type="match status" value="1"/>
</dbReference>
<keyword evidence="11" id="KW-1185">Reference proteome</keyword>
<dbReference type="RefSeq" id="WP_105981575.1">
    <property type="nucleotide sequence ID" value="NZ_MQUC01000003.1"/>
</dbReference>
<keyword evidence="4 8" id="KW-0822">Tryptophan biosynthesis</keyword>
<evidence type="ECO:0000256" key="5">
    <source>
        <dbReference type="ARBA" id="ARBA00023141"/>
    </source>
</evidence>
<protein>
    <recommendedName>
        <fullName evidence="8">Tryptophan synthase alpha chain</fullName>
        <ecNumber evidence="8">4.2.1.20</ecNumber>
    </recommendedName>
</protein>
<sequence>MQNKLTHLFASKPKNLLNIFFTAGYPKLEDTTVILKALEDSKVDLVEIGIPFSDPLADGPTIQESSKKALENGMSIEKLFTQLEQFKSENPDFSTPVLLMGYLNPVMQYGLDRFCARCAAVGVDGLIIPDLPMYSYHMEFKDTFEKHNISNVFLVTPQTSEKRIREIDENSTGFIYAVSSASTTGSKADFSAAADYLGKLRDMDLNTPVLTGFNIKNAQNFKDACQYVDGAIIGSEFIRQISNATDISSTVQQFVKSVKA</sequence>
<dbReference type="PROSITE" id="PS00167">
    <property type="entry name" value="TRP_SYNTHASE_ALPHA"/>
    <property type="match status" value="1"/>
</dbReference>
<dbReference type="Proteomes" id="UP000239532">
    <property type="component" value="Unassembled WGS sequence"/>
</dbReference>
<evidence type="ECO:0000256" key="1">
    <source>
        <dbReference type="ARBA" id="ARBA00004733"/>
    </source>
</evidence>
<feature type="active site" description="Proton acceptor" evidence="8">
    <location>
        <position position="58"/>
    </location>
</feature>
<dbReference type="Pfam" id="PF00290">
    <property type="entry name" value="Trp_syntA"/>
    <property type="match status" value="1"/>
</dbReference>
<dbReference type="PANTHER" id="PTHR43406:SF1">
    <property type="entry name" value="TRYPTOPHAN SYNTHASE ALPHA CHAIN, CHLOROPLASTIC"/>
    <property type="match status" value="1"/>
</dbReference>
<keyword evidence="3 8" id="KW-0028">Amino-acid biosynthesis</keyword>
<feature type="active site" description="Proton acceptor" evidence="8">
    <location>
        <position position="47"/>
    </location>
</feature>
<evidence type="ECO:0000313" key="11">
    <source>
        <dbReference type="Proteomes" id="UP000239532"/>
    </source>
</evidence>
<dbReference type="InterPro" id="IPR002028">
    <property type="entry name" value="Trp_synthase_suA"/>
</dbReference>
<dbReference type="Gene3D" id="3.20.20.70">
    <property type="entry name" value="Aldolase class I"/>
    <property type="match status" value="1"/>
</dbReference>
<dbReference type="PANTHER" id="PTHR43406">
    <property type="entry name" value="TRYPTOPHAN SYNTHASE, ALPHA CHAIN"/>
    <property type="match status" value="1"/>
</dbReference>
<evidence type="ECO:0000313" key="10">
    <source>
        <dbReference type="EMBL" id="PRP65678.1"/>
    </source>
</evidence>
<evidence type="ECO:0000256" key="7">
    <source>
        <dbReference type="ARBA" id="ARBA00049047"/>
    </source>
</evidence>
<dbReference type="InterPro" id="IPR018204">
    <property type="entry name" value="Trp_synthase_alpha_AS"/>
</dbReference>
<proteinExistence type="inferred from homology"/>
<evidence type="ECO:0000256" key="4">
    <source>
        <dbReference type="ARBA" id="ARBA00022822"/>
    </source>
</evidence>
<dbReference type="InterPro" id="IPR013785">
    <property type="entry name" value="Aldolase_TIM"/>
</dbReference>
<evidence type="ECO:0000256" key="9">
    <source>
        <dbReference type="RuleBase" id="RU003662"/>
    </source>
</evidence>
<comment type="subunit">
    <text evidence="2 8">Tetramer of two alpha and two beta chains.</text>
</comment>
<dbReference type="EMBL" id="MQUC01000003">
    <property type="protein sequence ID" value="PRP65678.1"/>
    <property type="molecule type" value="Genomic_DNA"/>
</dbReference>
<evidence type="ECO:0000256" key="6">
    <source>
        <dbReference type="ARBA" id="ARBA00023239"/>
    </source>
</evidence>
<dbReference type="HAMAP" id="MF_00131">
    <property type="entry name" value="Trp_synth_alpha"/>
    <property type="match status" value="1"/>
</dbReference>
<reference evidence="10 11" key="1">
    <citation type="submission" date="2016-11" db="EMBL/GenBank/DDBJ databases">
        <title>Trade-off between light-utilization and light-protection in marine flavobacteria.</title>
        <authorList>
            <person name="Kumagai Y."/>
        </authorList>
    </citation>
    <scope>NUCLEOTIDE SEQUENCE [LARGE SCALE GENOMIC DNA]</scope>
    <source>
        <strain evidence="10 11">JCM 17109</strain>
    </source>
</reference>
<comment type="similarity">
    <text evidence="8 9">Belongs to the TrpA family.</text>
</comment>
<gene>
    <name evidence="8" type="primary">trpA</name>
    <name evidence="10" type="ORF">BST86_00520</name>
</gene>
<comment type="function">
    <text evidence="8">The alpha subunit is responsible for the aldol cleavage of indoleglycerol phosphate to indole and glyceraldehyde 3-phosphate.</text>
</comment>
<evidence type="ECO:0000256" key="2">
    <source>
        <dbReference type="ARBA" id="ARBA00011270"/>
    </source>
</evidence>
<dbReference type="NCBIfam" id="TIGR00262">
    <property type="entry name" value="trpA"/>
    <property type="match status" value="1"/>
</dbReference>
<comment type="pathway">
    <text evidence="1 8">Amino-acid biosynthesis; L-tryptophan biosynthesis; L-tryptophan from chorismate: step 5/5.</text>
</comment>
<dbReference type="GO" id="GO:0005829">
    <property type="term" value="C:cytosol"/>
    <property type="evidence" value="ECO:0007669"/>
    <property type="project" value="TreeGrafter"/>
</dbReference>
<dbReference type="AlphaFoldDB" id="A0A2S9WQB5"/>
<dbReference type="EC" id="4.2.1.20" evidence="8"/>
<name>A0A2S9WQB5_9FLAO</name>
<evidence type="ECO:0000256" key="3">
    <source>
        <dbReference type="ARBA" id="ARBA00022605"/>
    </source>
</evidence>
<dbReference type="UniPathway" id="UPA00035">
    <property type="reaction ID" value="UER00044"/>
</dbReference>
<keyword evidence="5 8" id="KW-0057">Aromatic amino acid biosynthesis</keyword>
<comment type="catalytic activity">
    <reaction evidence="7 8">
        <text>(1S,2R)-1-C-(indol-3-yl)glycerol 3-phosphate + L-serine = D-glyceraldehyde 3-phosphate + L-tryptophan + H2O</text>
        <dbReference type="Rhea" id="RHEA:10532"/>
        <dbReference type="ChEBI" id="CHEBI:15377"/>
        <dbReference type="ChEBI" id="CHEBI:33384"/>
        <dbReference type="ChEBI" id="CHEBI:57912"/>
        <dbReference type="ChEBI" id="CHEBI:58866"/>
        <dbReference type="ChEBI" id="CHEBI:59776"/>
        <dbReference type="EC" id="4.2.1.20"/>
    </reaction>
</comment>
<accession>A0A2S9WQB5</accession>
<dbReference type="InterPro" id="IPR011060">
    <property type="entry name" value="RibuloseP-bd_barrel"/>
</dbReference>
<dbReference type="GO" id="GO:0004834">
    <property type="term" value="F:tryptophan synthase activity"/>
    <property type="evidence" value="ECO:0007669"/>
    <property type="project" value="UniProtKB-UniRule"/>
</dbReference>